<dbReference type="GO" id="GO:0033353">
    <property type="term" value="P:S-adenosylmethionine cycle"/>
    <property type="evidence" value="ECO:0007669"/>
    <property type="project" value="TreeGrafter"/>
</dbReference>
<dbReference type="EMBL" id="CAJOAX010035484">
    <property type="protein sequence ID" value="CAF4262433.1"/>
    <property type="molecule type" value="Genomic_DNA"/>
</dbReference>
<accession>A0A820FLS7</accession>
<feature type="non-terminal residue" evidence="1">
    <location>
        <position position="1"/>
    </location>
</feature>
<gene>
    <name evidence="1" type="ORF">OTI717_LOCUS40810</name>
</gene>
<comment type="caution">
    <text evidence="1">The sequence shown here is derived from an EMBL/GenBank/DDBJ whole genome shotgun (WGS) entry which is preliminary data.</text>
</comment>
<sequence length="81" mass="9196">GNPSFVMSNSFSNQILAQIELFTKKGQYPIGIHILPKTLDEEVAIAHLEYLGIKLDKLTPTQSAYIDVHPDGPFKPIYYRY</sequence>
<dbReference type="PANTHER" id="PTHR23420">
    <property type="entry name" value="ADENOSYLHOMOCYSTEINASE"/>
    <property type="match status" value="1"/>
</dbReference>
<dbReference type="Pfam" id="PF05221">
    <property type="entry name" value="AdoHcyase"/>
    <property type="match status" value="1"/>
</dbReference>
<dbReference type="GO" id="GO:0005829">
    <property type="term" value="C:cytosol"/>
    <property type="evidence" value="ECO:0007669"/>
    <property type="project" value="TreeGrafter"/>
</dbReference>
<reference evidence="1" key="1">
    <citation type="submission" date="2021-02" db="EMBL/GenBank/DDBJ databases">
        <authorList>
            <person name="Nowell W R."/>
        </authorList>
    </citation>
    <scope>NUCLEOTIDE SEQUENCE</scope>
</reference>
<dbReference type="PANTHER" id="PTHR23420:SF0">
    <property type="entry name" value="ADENOSYLHOMOCYSTEINASE"/>
    <property type="match status" value="1"/>
</dbReference>
<dbReference type="SUPFAM" id="SSF52283">
    <property type="entry name" value="Formate/glycerate dehydrogenase catalytic domain-like"/>
    <property type="match status" value="1"/>
</dbReference>
<name>A0A820FLS7_9BILA</name>
<dbReference type="GO" id="GO:0004013">
    <property type="term" value="F:adenosylhomocysteinase activity"/>
    <property type="evidence" value="ECO:0007669"/>
    <property type="project" value="TreeGrafter"/>
</dbReference>
<evidence type="ECO:0000313" key="2">
    <source>
        <dbReference type="Proteomes" id="UP000663823"/>
    </source>
</evidence>
<dbReference type="Gene3D" id="3.40.50.1480">
    <property type="entry name" value="Adenosylhomocysteinase-like"/>
    <property type="match status" value="1"/>
</dbReference>
<organism evidence="1 2">
    <name type="scientific">Rotaria sordida</name>
    <dbReference type="NCBI Taxonomy" id="392033"/>
    <lineage>
        <taxon>Eukaryota</taxon>
        <taxon>Metazoa</taxon>
        <taxon>Spiralia</taxon>
        <taxon>Gnathifera</taxon>
        <taxon>Rotifera</taxon>
        <taxon>Eurotatoria</taxon>
        <taxon>Bdelloidea</taxon>
        <taxon>Philodinida</taxon>
        <taxon>Philodinidae</taxon>
        <taxon>Rotaria</taxon>
    </lineage>
</organism>
<dbReference type="InterPro" id="IPR000043">
    <property type="entry name" value="Adenosylhomocysteinase-like"/>
</dbReference>
<dbReference type="InterPro" id="IPR042172">
    <property type="entry name" value="Adenosylhomocyst_ase-like_sf"/>
</dbReference>
<evidence type="ECO:0000313" key="1">
    <source>
        <dbReference type="EMBL" id="CAF4262433.1"/>
    </source>
</evidence>
<protein>
    <recommendedName>
        <fullName evidence="3">Adenosylhomocysteinase</fullName>
    </recommendedName>
</protein>
<evidence type="ECO:0008006" key="3">
    <source>
        <dbReference type="Google" id="ProtNLM"/>
    </source>
</evidence>
<proteinExistence type="predicted"/>
<dbReference type="AlphaFoldDB" id="A0A820FLS7"/>
<dbReference type="Proteomes" id="UP000663823">
    <property type="component" value="Unassembled WGS sequence"/>
</dbReference>